<dbReference type="Gene3D" id="3.60.15.10">
    <property type="entry name" value="Ribonuclease Z/Hydroxyacylglutathione hydrolase-like"/>
    <property type="match status" value="1"/>
</dbReference>
<accession>A0A3B0YP35</accession>
<gene>
    <name evidence="2" type="ORF">MNBD_GAMMA10-186</name>
</gene>
<dbReference type="PANTHER" id="PTHR46018:SF2">
    <property type="entry name" value="ZINC PHOSPHODIESTERASE ELAC PROTEIN 1"/>
    <property type="match status" value="1"/>
</dbReference>
<dbReference type="EMBL" id="UOFJ01000504">
    <property type="protein sequence ID" value="VAW70216.1"/>
    <property type="molecule type" value="Genomic_DNA"/>
</dbReference>
<evidence type="ECO:0000313" key="2">
    <source>
        <dbReference type="EMBL" id="VAW70216.1"/>
    </source>
</evidence>
<sequence>MKYFISALALLVSMAGFTQSASAAKHFKKEFKKEIKEVKKEKKAILPVDLVKADLAVMILGSGDPVARNSGRAASSLLIFTDGVPSVLIDSGSGSFKSLGLSGAKLNDVHHFMYTHLHLDHTADMSAMVKTLFFHNLGAGELLPAALNFYGPDSNVPAYDPMATYVDKHYNPETGVERYLNGFADAFFAGQSPFNPVGNNLPSDTTSSDITTVLNEHGGLTIKSIPVFHGGTPSIALRIEYKGKSIVWTGDTNSSTNNVVKLAYDTDVLIYDTAIMEAPVPEFLLMFHTTPSRLGEVAAITQPGKLVLAHLSGETETKANLLKIKKTVKAAGYYGKVIPAKDLMVINVW</sequence>
<dbReference type="AlphaFoldDB" id="A0A3B0YP35"/>
<name>A0A3B0YP35_9ZZZZ</name>
<dbReference type="PANTHER" id="PTHR46018">
    <property type="entry name" value="ZINC PHOSPHODIESTERASE ELAC PROTEIN 1"/>
    <property type="match status" value="1"/>
</dbReference>
<feature type="domain" description="Metallo-beta-lactamase" evidence="1">
    <location>
        <begin position="74"/>
        <end position="257"/>
    </location>
</feature>
<dbReference type="InterPro" id="IPR001279">
    <property type="entry name" value="Metallo-B-lactamas"/>
</dbReference>
<reference evidence="2" key="1">
    <citation type="submission" date="2018-06" db="EMBL/GenBank/DDBJ databases">
        <authorList>
            <person name="Zhirakovskaya E."/>
        </authorList>
    </citation>
    <scope>NUCLEOTIDE SEQUENCE</scope>
</reference>
<dbReference type="InterPro" id="IPR036866">
    <property type="entry name" value="RibonucZ/Hydroxyglut_hydro"/>
</dbReference>
<dbReference type="SUPFAM" id="SSF56281">
    <property type="entry name" value="Metallo-hydrolase/oxidoreductase"/>
    <property type="match status" value="1"/>
</dbReference>
<protein>
    <recommendedName>
        <fullName evidence="1">Metallo-beta-lactamase domain-containing protein</fullName>
    </recommendedName>
</protein>
<organism evidence="2">
    <name type="scientific">hydrothermal vent metagenome</name>
    <dbReference type="NCBI Taxonomy" id="652676"/>
    <lineage>
        <taxon>unclassified sequences</taxon>
        <taxon>metagenomes</taxon>
        <taxon>ecological metagenomes</taxon>
    </lineage>
</organism>
<proteinExistence type="predicted"/>
<dbReference type="GO" id="GO:0042781">
    <property type="term" value="F:3'-tRNA processing endoribonuclease activity"/>
    <property type="evidence" value="ECO:0007669"/>
    <property type="project" value="TreeGrafter"/>
</dbReference>
<evidence type="ECO:0000259" key="1">
    <source>
        <dbReference type="Pfam" id="PF00753"/>
    </source>
</evidence>
<dbReference type="Pfam" id="PF00753">
    <property type="entry name" value="Lactamase_B"/>
    <property type="match status" value="1"/>
</dbReference>